<organism evidence="2 3">
    <name type="scientific">Pseudomassariella vexata</name>
    <dbReference type="NCBI Taxonomy" id="1141098"/>
    <lineage>
        <taxon>Eukaryota</taxon>
        <taxon>Fungi</taxon>
        <taxon>Dikarya</taxon>
        <taxon>Ascomycota</taxon>
        <taxon>Pezizomycotina</taxon>
        <taxon>Sordariomycetes</taxon>
        <taxon>Xylariomycetidae</taxon>
        <taxon>Amphisphaeriales</taxon>
        <taxon>Pseudomassariaceae</taxon>
        <taxon>Pseudomassariella</taxon>
    </lineage>
</organism>
<feature type="transmembrane region" description="Helical" evidence="1">
    <location>
        <begin position="229"/>
        <end position="252"/>
    </location>
</feature>
<accession>A0A1Y2DK60</accession>
<gene>
    <name evidence="2" type="ORF">BCR38DRAFT_351360</name>
</gene>
<dbReference type="InParanoid" id="A0A1Y2DK60"/>
<sequence>MTATTHGGLSNGGALLHNLFQRSKISDLENTYLSQILAWSSPLICLFMIIYNVIVYNWEKWLLRLLYPIVYDHVSSFAKTTGTDRKRKSFTYHHLACTVKVVLICSVCYSVLMVLIGPHDFTTSIVSGSVATHGDFLLTSVHMYCGYYAWELSYRSSQASPSNMLHHFGLIVIGQIAAARCANPEAHQDTLLEFYMCLVWGAFDLVSELPVHVAMILHRVKSDSHRMLYYLLFFCVGWCISCTMTEIAFTIYLLYDSWDRWESAWHYVTPIVFSIWCFAQLYSTKQLYGITISEKIKWHQSLEEAKKADVESGNESGSNSPRLILCSIESEQGASADKLSIEPLY</sequence>
<evidence type="ECO:0000313" key="3">
    <source>
        <dbReference type="Proteomes" id="UP000193689"/>
    </source>
</evidence>
<keyword evidence="1" id="KW-0812">Transmembrane</keyword>
<dbReference type="EMBL" id="MCFJ01000013">
    <property type="protein sequence ID" value="ORY59668.1"/>
    <property type="molecule type" value="Genomic_DNA"/>
</dbReference>
<proteinExistence type="predicted"/>
<evidence type="ECO:0000313" key="2">
    <source>
        <dbReference type="EMBL" id="ORY59668.1"/>
    </source>
</evidence>
<dbReference type="OrthoDB" id="10010954at2759"/>
<dbReference type="GeneID" id="63772846"/>
<dbReference type="AlphaFoldDB" id="A0A1Y2DK60"/>
<dbReference type="Proteomes" id="UP000193689">
    <property type="component" value="Unassembled WGS sequence"/>
</dbReference>
<feature type="transmembrane region" description="Helical" evidence="1">
    <location>
        <begin position="264"/>
        <end position="282"/>
    </location>
</feature>
<feature type="transmembrane region" description="Helical" evidence="1">
    <location>
        <begin position="95"/>
        <end position="116"/>
    </location>
</feature>
<evidence type="ECO:0008006" key="4">
    <source>
        <dbReference type="Google" id="ProtNLM"/>
    </source>
</evidence>
<comment type="caution">
    <text evidence="2">The sequence shown here is derived from an EMBL/GenBank/DDBJ whole genome shotgun (WGS) entry which is preliminary data.</text>
</comment>
<feature type="transmembrane region" description="Helical" evidence="1">
    <location>
        <begin position="36"/>
        <end position="58"/>
    </location>
</feature>
<dbReference type="RefSeq" id="XP_040712242.1">
    <property type="nucleotide sequence ID" value="XM_040856634.1"/>
</dbReference>
<protein>
    <recommendedName>
        <fullName evidence="4">TLC domain-domain-containing protein</fullName>
    </recommendedName>
</protein>
<keyword evidence="1" id="KW-0472">Membrane</keyword>
<keyword evidence="3" id="KW-1185">Reference proteome</keyword>
<keyword evidence="1" id="KW-1133">Transmembrane helix</keyword>
<reference evidence="2 3" key="1">
    <citation type="submission" date="2016-07" db="EMBL/GenBank/DDBJ databases">
        <title>Pervasive Adenine N6-methylation of Active Genes in Fungi.</title>
        <authorList>
            <consortium name="DOE Joint Genome Institute"/>
            <person name="Mondo S.J."/>
            <person name="Dannebaum R.O."/>
            <person name="Kuo R.C."/>
            <person name="Labutti K."/>
            <person name="Haridas S."/>
            <person name="Kuo A."/>
            <person name="Salamov A."/>
            <person name="Ahrendt S.R."/>
            <person name="Lipzen A."/>
            <person name="Sullivan W."/>
            <person name="Andreopoulos W.B."/>
            <person name="Clum A."/>
            <person name="Lindquist E."/>
            <person name="Daum C."/>
            <person name="Ramamoorthy G.K."/>
            <person name="Gryganskyi A."/>
            <person name="Culley D."/>
            <person name="Magnuson J.K."/>
            <person name="James T.Y."/>
            <person name="O'Malley M.A."/>
            <person name="Stajich J.E."/>
            <person name="Spatafora J.W."/>
            <person name="Visel A."/>
            <person name="Grigoriev I.V."/>
        </authorList>
    </citation>
    <scope>NUCLEOTIDE SEQUENCE [LARGE SCALE GENOMIC DNA]</scope>
    <source>
        <strain evidence="2 3">CBS 129021</strain>
    </source>
</reference>
<name>A0A1Y2DK60_9PEZI</name>
<evidence type="ECO:0000256" key="1">
    <source>
        <dbReference type="SAM" id="Phobius"/>
    </source>
</evidence>